<feature type="compositionally biased region" description="Acidic residues" evidence="1">
    <location>
        <begin position="451"/>
        <end position="470"/>
    </location>
</feature>
<keyword evidence="3" id="KW-1185">Reference proteome</keyword>
<sequence>MQSMDNTQDQLQHVMDTLRPFGSTLPTKYTSLPASKADLKRFENGEKLGKFRPVTASKVHWEHLRVIGWKDHVLDDISPDEDEIDIQIRYFVQALSTLRETRNYPLPVYLRSNNQYPFANDPALVGIPLQLQTLLKNAKNASGESKFEICWVEPDDEESRPWALGDSLQSKEHHLKAMVKLLLKDIPKSPKSELNVERTLGSILLSFVRAITSEMTQIEGGTSMRELLFRMFGTDPHPDLAAVEYPIVHGGFPVLDMVGEAKKTDKDKDPIPQMALASHSTLCIIILSAFLDNPGLKELPKWAWIPGIAYSAKSVDVVAFRPRQNTKESGKVWTMEAHRLVRFNDVADMAHNELLEMYLSLLPIQLQVKELSREVPQLLRRVFELDTIGKNFKIKDEIINKHPSISGSCIKILNVILSGQGANQLGTVRIADFTRQTSKKRKKPSSKSGGEEEGEGEKWEEEEEEEEEEDTNQKKEETVEEKRRGRGRSGRKRKKKKKKRIQNLVAESKDG</sequence>
<protein>
    <submittedName>
        <fullName evidence="2">Uncharacterized protein</fullName>
    </submittedName>
</protein>
<gene>
    <name evidence="2" type="ORF">M422DRAFT_273302</name>
</gene>
<dbReference type="HOGENOM" id="CLU_533370_0_0_1"/>
<feature type="compositionally biased region" description="Basic residues" evidence="1">
    <location>
        <begin position="484"/>
        <end position="501"/>
    </location>
</feature>
<name>A0A0C9TV50_SPHS4</name>
<organism evidence="2 3">
    <name type="scientific">Sphaerobolus stellatus (strain SS14)</name>
    <dbReference type="NCBI Taxonomy" id="990650"/>
    <lineage>
        <taxon>Eukaryota</taxon>
        <taxon>Fungi</taxon>
        <taxon>Dikarya</taxon>
        <taxon>Basidiomycota</taxon>
        <taxon>Agaricomycotina</taxon>
        <taxon>Agaricomycetes</taxon>
        <taxon>Phallomycetidae</taxon>
        <taxon>Geastrales</taxon>
        <taxon>Sphaerobolaceae</taxon>
        <taxon>Sphaerobolus</taxon>
    </lineage>
</organism>
<evidence type="ECO:0000313" key="2">
    <source>
        <dbReference type="EMBL" id="KIJ25719.1"/>
    </source>
</evidence>
<proteinExistence type="predicted"/>
<evidence type="ECO:0000256" key="1">
    <source>
        <dbReference type="SAM" id="MobiDB-lite"/>
    </source>
</evidence>
<reference evidence="2 3" key="1">
    <citation type="submission" date="2014-06" db="EMBL/GenBank/DDBJ databases">
        <title>Evolutionary Origins and Diversification of the Mycorrhizal Mutualists.</title>
        <authorList>
            <consortium name="DOE Joint Genome Institute"/>
            <consortium name="Mycorrhizal Genomics Consortium"/>
            <person name="Kohler A."/>
            <person name="Kuo A."/>
            <person name="Nagy L.G."/>
            <person name="Floudas D."/>
            <person name="Copeland A."/>
            <person name="Barry K.W."/>
            <person name="Cichocki N."/>
            <person name="Veneault-Fourrey C."/>
            <person name="LaButti K."/>
            <person name="Lindquist E.A."/>
            <person name="Lipzen A."/>
            <person name="Lundell T."/>
            <person name="Morin E."/>
            <person name="Murat C."/>
            <person name="Riley R."/>
            <person name="Ohm R."/>
            <person name="Sun H."/>
            <person name="Tunlid A."/>
            <person name="Henrissat B."/>
            <person name="Grigoriev I.V."/>
            <person name="Hibbett D.S."/>
            <person name="Martin F."/>
        </authorList>
    </citation>
    <scope>NUCLEOTIDE SEQUENCE [LARGE SCALE GENOMIC DNA]</scope>
    <source>
        <strain evidence="2 3">SS14</strain>
    </source>
</reference>
<dbReference type="EMBL" id="KN837401">
    <property type="protein sequence ID" value="KIJ25719.1"/>
    <property type="molecule type" value="Genomic_DNA"/>
</dbReference>
<feature type="compositionally biased region" description="Basic and acidic residues" evidence="1">
    <location>
        <begin position="471"/>
        <end position="483"/>
    </location>
</feature>
<accession>A0A0C9TV50</accession>
<feature type="region of interest" description="Disordered" evidence="1">
    <location>
        <begin position="435"/>
        <end position="511"/>
    </location>
</feature>
<evidence type="ECO:0000313" key="3">
    <source>
        <dbReference type="Proteomes" id="UP000054279"/>
    </source>
</evidence>
<dbReference type="AlphaFoldDB" id="A0A0C9TV50"/>
<dbReference type="Proteomes" id="UP000054279">
    <property type="component" value="Unassembled WGS sequence"/>
</dbReference>